<dbReference type="Proteomes" id="UP000676336">
    <property type="component" value="Unassembled WGS sequence"/>
</dbReference>
<sequence length="203" mass="23484">MSIVHHHQIFSSLLQDSVSHAMIKIVEEQRINEKDLQTMDRDDIEHLFKNENGFTFRDRKRFWAVIQNIQSSNKHNDVIYIDNKNVYELNHDETPNYTLSEQFTPFSSSNISTLARTYHDFQFETNIHTTIFGEQSSTNNVNHLRKIAASLPIYDRLIYGSQATASPYSELGTYGLSRVRVPILIIVTGKLEVSKLVCKKMCT</sequence>
<reference evidence="1" key="1">
    <citation type="submission" date="2021-02" db="EMBL/GenBank/DDBJ databases">
        <authorList>
            <person name="Nowell W R."/>
        </authorList>
    </citation>
    <scope>NUCLEOTIDE SEQUENCE</scope>
</reference>
<dbReference type="Proteomes" id="UP000663855">
    <property type="component" value="Unassembled WGS sequence"/>
</dbReference>
<dbReference type="EMBL" id="CAJOBH010118988">
    <property type="protein sequence ID" value="CAF4701290.1"/>
    <property type="molecule type" value="Genomic_DNA"/>
</dbReference>
<protein>
    <submittedName>
        <fullName evidence="1">Uncharacterized protein</fullName>
    </submittedName>
</protein>
<dbReference type="Proteomes" id="UP000681720">
    <property type="component" value="Unassembled WGS sequence"/>
</dbReference>
<evidence type="ECO:0000313" key="2">
    <source>
        <dbReference type="EMBL" id="CAF1619876.1"/>
    </source>
</evidence>
<proteinExistence type="predicted"/>
<evidence type="ECO:0000313" key="3">
    <source>
        <dbReference type="EMBL" id="CAF2070681.1"/>
    </source>
</evidence>
<name>A0A815VTB2_9BILA</name>
<evidence type="ECO:0000313" key="6">
    <source>
        <dbReference type="EMBL" id="CAF4956658.1"/>
    </source>
</evidence>
<dbReference type="EMBL" id="CAJOBI010189553">
    <property type="protein sequence ID" value="CAF4956658.1"/>
    <property type="molecule type" value="Genomic_DNA"/>
</dbReference>
<comment type="caution">
    <text evidence="1">The sequence shown here is derived from an EMBL/GenBank/DDBJ whole genome shotgun (WGS) entry which is preliminary data.</text>
</comment>
<dbReference type="EMBL" id="CAJNRE010008100">
    <property type="protein sequence ID" value="CAF2070681.1"/>
    <property type="molecule type" value="Genomic_DNA"/>
</dbReference>
<evidence type="ECO:0000313" key="5">
    <source>
        <dbReference type="EMBL" id="CAF4706467.1"/>
    </source>
</evidence>
<evidence type="ECO:0000313" key="4">
    <source>
        <dbReference type="EMBL" id="CAF4701290.1"/>
    </source>
</evidence>
<dbReference type="EMBL" id="CAJNOW010013324">
    <property type="protein sequence ID" value="CAF1619876.1"/>
    <property type="molecule type" value="Genomic_DNA"/>
</dbReference>
<dbReference type="EMBL" id="CAJOBJ010127513">
    <property type="protein sequence ID" value="CAF4706467.1"/>
    <property type="molecule type" value="Genomic_DNA"/>
</dbReference>
<accession>A0A815VTB2</accession>
<dbReference type="Proteomes" id="UP000663824">
    <property type="component" value="Unassembled WGS sequence"/>
</dbReference>
<dbReference type="EMBL" id="CAJNOV010014075">
    <property type="protein sequence ID" value="CAF1539770.1"/>
    <property type="molecule type" value="Genomic_DNA"/>
</dbReference>
<gene>
    <name evidence="4" type="ORF">BYL167_LOCUS44103</name>
    <name evidence="1" type="ORF">CJN711_LOCUS29637</name>
    <name evidence="5" type="ORF">GIL414_LOCUS43272</name>
    <name evidence="2" type="ORF">KQP761_LOCUS24523</name>
    <name evidence="3" type="ORF">MBJ925_LOCUS16665</name>
    <name evidence="6" type="ORF">SMN809_LOCUS54402</name>
</gene>
<dbReference type="Proteomes" id="UP000663834">
    <property type="component" value="Unassembled WGS sequence"/>
</dbReference>
<dbReference type="AlphaFoldDB" id="A0A815VTB2"/>
<evidence type="ECO:0000313" key="1">
    <source>
        <dbReference type="EMBL" id="CAF1539770.1"/>
    </source>
</evidence>
<dbReference type="Proteomes" id="UP000681967">
    <property type="component" value="Unassembled WGS sequence"/>
</dbReference>
<evidence type="ECO:0000313" key="7">
    <source>
        <dbReference type="Proteomes" id="UP000663855"/>
    </source>
</evidence>
<organism evidence="1 7">
    <name type="scientific">Rotaria magnacalcarata</name>
    <dbReference type="NCBI Taxonomy" id="392030"/>
    <lineage>
        <taxon>Eukaryota</taxon>
        <taxon>Metazoa</taxon>
        <taxon>Spiralia</taxon>
        <taxon>Gnathifera</taxon>
        <taxon>Rotifera</taxon>
        <taxon>Eurotatoria</taxon>
        <taxon>Bdelloidea</taxon>
        <taxon>Philodinida</taxon>
        <taxon>Philodinidae</taxon>
        <taxon>Rotaria</taxon>
    </lineage>
</organism>
<dbReference type="OrthoDB" id="6419603at2759"/>